<name>A0A8E1WEM3_9HYPH</name>
<dbReference type="RefSeq" id="WP_184769023.1">
    <property type="nucleotide sequence ID" value="NZ_JACHGI010000003.1"/>
</dbReference>
<sequence>MQLAMTARQACSSHVRANGPLGRQIVYGEPKPLTRGTMKRRTFGMAIKFTEKATSVVAKPAPAKATPQAAVPQDAATAVAKDAAKKPAKKAPRKAPKSNAETQSPLLDFNETK</sequence>
<evidence type="ECO:0000313" key="3">
    <source>
        <dbReference type="Proteomes" id="UP000532373"/>
    </source>
</evidence>
<dbReference type="EMBL" id="JACHGI010000003">
    <property type="protein sequence ID" value="MBB6466603.1"/>
    <property type="molecule type" value="Genomic_DNA"/>
</dbReference>
<feature type="compositionally biased region" description="Low complexity" evidence="1">
    <location>
        <begin position="56"/>
        <end position="81"/>
    </location>
</feature>
<feature type="compositionally biased region" description="Basic residues" evidence="1">
    <location>
        <begin position="86"/>
        <end position="96"/>
    </location>
</feature>
<reference evidence="2 3" key="1">
    <citation type="submission" date="2020-08" db="EMBL/GenBank/DDBJ databases">
        <title>Genomic Encyclopedia of Type Strains, Phase IV (KMG-IV): sequencing the most valuable type-strain genomes for metagenomic binning, comparative biology and taxonomic classification.</title>
        <authorList>
            <person name="Goeker M."/>
        </authorList>
    </citation>
    <scope>NUCLEOTIDE SEQUENCE [LARGE SCALE GENOMIC DNA]</scope>
    <source>
        <strain evidence="2 3">DSM 17454</strain>
    </source>
</reference>
<comment type="caution">
    <text evidence="2">The sequence shown here is derived from an EMBL/GenBank/DDBJ whole genome shotgun (WGS) entry which is preliminary data.</text>
</comment>
<evidence type="ECO:0000256" key="1">
    <source>
        <dbReference type="SAM" id="MobiDB-lite"/>
    </source>
</evidence>
<dbReference type="AlphaFoldDB" id="A0A8E1WEM3"/>
<feature type="region of interest" description="Disordered" evidence="1">
    <location>
        <begin position="56"/>
        <end position="113"/>
    </location>
</feature>
<protein>
    <submittedName>
        <fullName evidence="2">Uncharacterized protein</fullName>
    </submittedName>
</protein>
<organism evidence="2 3">
    <name type="scientific">Aminobacter carboxidus</name>
    <dbReference type="NCBI Taxonomy" id="376165"/>
    <lineage>
        <taxon>Bacteria</taxon>
        <taxon>Pseudomonadati</taxon>
        <taxon>Pseudomonadota</taxon>
        <taxon>Alphaproteobacteria</taxon>
        <taxon>Hyphomicrobiales</taxon>
        <taxon>Phyllobacteriaceae</taxon>
        <taxon>Aminobacter</taxon>
    </lineage>
</organism>
<proteinExistence type="predicted"/>
<accession>A0A8E1WEM3</accession>
<gene>
    <name evidence="2" type="ORF">HNQ96_002468</name>
</gene>
<evidence type="ECO:0000313" key="2">
    <source>
        <dbReference type="EMBL" id="MBB6466603.1"/>
    </source>
</evidence>
<dbReference type="Proteomes" id="UP000532373">
    <property type="component" value="Unassembled WGS sequence"/>
</dbReference>